<accession>A0AAD2HXH8</accession>
<keyword evidence="3" id="KW-1185">Reference proteome</keyword>
<evidence type="ECO:0000313" key="2">
    <source>
        <dbReference type="EMBL" id="CAK5283657.1"/>
    </source>
</evidence>
<feature type="coiled-coil region" evidence="1">
    <location>
        <begin position="176"/>
        <end position="209"/>
    </location>
</feature>
<organism evidence="2 3">
    <name type="scientific">Mycena citricolor</name>
    <dbReference type="NCBI Taxonomy" id="2018698"/>
    <lineage>
        <taxon>Eukaryota</taxon>
        <taxon>Fungi</taxon>
        <taxon>Dikarya</taxon>
        <taxon>Basidiomycota</taxon>
        <taxon>Agaricomycotina</taxon>
        <taxon>Agaricomycetes</taxon>
        <taxon>Agaricomycetidae</taxon>
        <taxon>Agaricales</taxon>
        <taxon>Marasmiineae</taxon>
        <taxon>Mycenaceae</taxon>
        <taxon>Mycena</taxon>
    </lineage>
</organism>
<evidence type="ECO:0000256" key="1">
    <source>
        <dbReference type="SAM" id="Coils"/>
    </source>
</evidence>
<protein>
    <submittedName>
        <fullName evidence="2">Uncharacterized protein</fullName>
    </submittedName>
</protein>
<proteinExistence type="predicted"/>
<dbReference type="AlphaFoldDB" id="A0AAD2HXH8"/>
<gene>
    <name evidence="2" type="ORF">MYCIT1_LOCUS36361</name>
</gene>
<keyword evidence="1" id="KW-0175">Coiled coil</keyword>
<dbReference type="Proteomes" id="UP001295794">
    <property type="component" value="Unassembled WGS sequence"/>
</dbReference>
<sequence>MVDQDPNIVYSGEPGKDSISAEDFARHVALKMRTMALTTDADKLDAFGDFLLAGKPADKWWKAKQASTTPITKWTNARKEFVTEFDAPQAAEKTKQEWERELSKIRITLDELGTKTMVGGVETHAHIAFARKMLRMAKEAGISKLNSNIWVVRDHLPISLRDQTPRSATSWEAFATAIEKIEVDKLREEVEKERENDKLKTELAALKARNAPRALVPQSPTAPLRTQMARTSISTEQRIPAPNFRPTMQTSPEVLSTEAKATLARVLEKMKATKPLLGTSPADVATYKARWRAFSALQEPVLVEQVGVPLSPGTVWPGSGECWNCGKLTAPKHNARECLETALPAAERRFRRICAKNMPRATSVNAVITDWMDEEDGGQQGFQDGSP</sequence>
<evidence type="ECO:0000313" key="3">
    <source>
        <dbReference type="Proteomes" id="UP001295794"/>
    </source>
</evidence>
<dbReference type="EMBL" id="CAVNYO010000471">
    <property type="protein sequence ID" value="CAK5283657.1"/>
    <property type="molecule type" value="Genomic_DNA"/>
</dbReference>
<reference evidence="2" key="1">
    <citation type="submission" date="2023-11" db="EMBL/GenBank/DDBJ databases">
        <authorList>
            <person name="De Vega J J."/>
            <person name="De Vega J J."/>
        </authorList>
    </citation>
    <scope>NUCLEOTIDE SEQUENCE</scope>
</reference>
<name>A0AAD2HXH8_9AGAR</name>
<comment type="caution">
    <text evidence="2">The sequence shown here is derived from an EMBL/GenBank/DDBJ whole genome shotgun (WGS) entry which is preliminary data.</text>
</comment>